<evidence type="ECO:0000313" key="1">
    <source>
        <dbReference type="EMBL" id="MCI73495.1"/>
    </source>
</evidence>
<sequence>MLDYHGKYSIEIREGIHDKNLGTNNNIMVIKTSEKNQNKIFLLELMSIAHGLTLASSKASAVRNWA</sequence>
<dbReference type="Proteomes" id="UP000265520">
    <property type="component" value="Unassembled WGS sequence"/>
</dbReference>
<feature type="non-terminal residue" evidence="1">
    <location>
        <position position="66"/>
    </location>
</feature>
<evidence type="ECO:0000313" key="2">
    <source>
        <dbReference type="Proteomes" id="UP000265520"/>
    </source>
</evidence>
<dbReference type="EMBL" id="LXQA010839747">
    <property type="protein sequence ID" value="MCI73495.1"/>
    <property type="molecule type" value="Genomic_DNA"/>
</dbReference>
<dbReference type="AlphaFoldDB" id="A0A392UP10"/>
<name>A0A392UP10_9FABA</name>
<accession>A0A392UP10</accession>
<reference evidence="1 2" key="1">
    <citation type="journal article" date="2018" name="Front. Plant Sci.">
        <title>Red Clover (Trifolium pratense) and Zigzag Clover (T. medium) - A Picture of Genomic Similarities and Differences.</title>
        <authorList>
            <person name="Dluhosova J."/>
            <person name="Istvanek J."/>
            <person name="Nedelnik J."/>
            <person name="Repkova J."/>
        </authorList>
    </citation>
    <scope>NUCLEOTIDE SEQUENCE [LARGE SCALE GENOMIC DNA]</scope>
    <source>
        <strain evidence="2">cv. 10/8</strain>
        <tissue evidence="1">Leaf</tissue>
    </source>
</reference>
<proteinExistence type="predicted"/>
<organism evidence="1 2">
    <name type="scientific">Trifolium medium</name>
    <dbReference type="NCBI Taxonomy" id="97028"/>
    <lineage>
        <taxon>Eukaryota</taxon>
        <taxon>Viridiplantae</taxon>
        <taxon>Streptophyta</taxon>
        <taxon>Embryophyta</taxon>
        <taxon>Tracheophyta</taxon>
        <taxon>Spermatophyta</taxon>
        <taxon>Magnoliopsida</taxon>
        <taxon>eudicotyledons</taxon>
        <taxon>Gunneridae</taxon>
        <taxon>Pentapetalae</taxon>
        <taxon>rosids</taxon>
        <taxon>fabids</taxon>
        <taxon>Fabales</taxon>
        <taxon>Fabaceae</taxon>
        <taxon>Papilionoideae</taxon>
        <taxon>50 kb inversion clade</taxon>
        <taxon>NPAAA clade</taxon>
        <taxon>Hologalegina</taxon>
        <taxon>IRL clade</taxon>
        <taxon>Trifolieae</taxon>
        <taxon>Trifolium</taxon>
    </lineage>
</organism>
<comment type="caution">
    <text evidence="1">The sequence shown here is derived from an EMBL/GenBank/DDBJ whole genome shotgun (WGS) entry which is preliminary data.</text>
</comment>
<keyword evidence="2" id="KW-1185">Reference proteome</keyword>
<protein>
    <submittedName>
        <fullName evidence="1">Uncharacterized protein</fullName>
    </submittedName>
</protein>